<organism evidence="2 3">
    <name type="scientific">Periplaneta americana</name>
    <name type="common">American cockroach</name>
    <name type="synonym">Blatta americana</name>
    <dbReference type="NCBI Taxonomy" id="6978"/>
    <lineage>
        <taxon>Eukaryota</taxon>
        <taxon>Metazoa</taxon>
        <taxon>Ecdysozoa</taxon>
        <taxon>Arthropoda</taxon>
        <taxon>Hexapoda</taxon>
        <taxon>Insecta</taxon>
        <taxon>Pterygota</taxon>
        <taxon>Neoptera</taxon>
        <taxon>Polyneoptera</taxon>
        <taxon>Dictyoptera</taxon>
        <taxon>Blattodea</taxon>
        <taxon>Blattoidea</taxon>
        <taxon>Blattidae</taxon>
        <taxon>Blattinae</taxon>
        <taxon>Periplaneta</taxon>
    </lineage>
</organism>
<evidence type="ECO:0000313" key="2">
    <source>
        <dbReference type="EMBL" id="KAJ4440191.1"/>
    </source>
</evidence>
<protein>
    <submittedName>
        <fullName evidence="2">Uncharacterized protein</fullName>
    </submittedName>
</protein>
<feature type="compositionally biased region" description="Basic and acidic residues" evidence="1">
    <location>
        <begin position="103"/>
        <end position="121"/>
    </location>
</feature>
<evidence type="ECO:0000313" key="3">
    <source>
        <dbReference type="Proteomes" id="UP001148838"/>
    </source>
</evidence>
<gene>
    <name evidence="2" type="ORF">ANN_08329</name>
</gene>
<dbReference type="Proteomes" id="UP001148838">
    <property type="component" value="Unassembled WGS sequence"/>
</dbReference>
<reference evidence="2 3" key="1">
    <citation type="journal article" date="2022" name="Allergy">
        <title>Genome assembly and annotation of Periplaneta americana reveal a comprehensive cockroach allergen profile.</title>
        <authorList>
            <person name="Wang L."/>
            <person name="Xiong Q."/>
            <person name="Saelim N."/>
            <person name="Wang L."/>
            <person name="Nong W."/>
            <person name="Wan A.T."/>
            <person name="Shi M."/>
            <person name="Liu X."/>
            <person name="Cao Q."/>
            <person name="Hui J.H.L."/>
            <person name="Sookrung N."/>
            <person name="Leung T.F."/>
            <person name="Tungtrongchitr A."/>
            <person name="Tsui S.K.W."/>
        </authorList>
    </citation>
    <scope>NUCLEOTIDE SEQUENCE [LARGE SCALE GENOMIC DNA]</scope>
    <source>
        <strain evidence="2">PWHHKU_190912</strain>
    </source>
</reference>
<name>A0ABQ8T2H6_PERAM</name>
<keyword evidence="3" id="KW-1185">Reference proteome</keyword>
<feature type="region of interest" description="Disordered" evidence="1">
    <location>
        <begin position="82"/>
        <end position="166"/>
    </location>
</feature>
<evidence type="ECO:0000256" key="1">
    <source>
        <dbReference type="SAM" id="MobiDB-lite"/>
    </source>
</evidence>
<proteinExistence type="predicted"/>
<sequence>MANDTTYLDFIEPSLPKTITLWMSIVDSNDLPTTDIRLLPEESGEEDSRSNLRDGISNRELRRIVDSESVAQRAGEMKWKWGGHVARLQQERSSSSSNYVGPLRREEGTRQTEKEMGRRTDTGSGGTLELAGSLLEKELPSEGRTGRNGEREKSSGQKKMSDDRRH</sequence>
<dbReference type="EMBL" id="JAJSOF020000017">
    <property type="protein sequence ID" value="KAJ4440191.1"/>
    <property type="molecule type" value="Genomic_DNA"/>
</dbReference>
<comment type="caution">
    <text evidence="2">The sequence shown here is derived from an EMBL/GenBank/DDBJ whole genome shotgun (WGS) entry which is preliminary data.</text>
</comment>
<feature type="compositionally biased region" description="Basic and acidic residues" evidence="1">
    <location>
        <begin position="135"/>
        <end position="166"/>
    </location>
</feature>
<accession>A0ABQ8T2H6</accession>